<keyword evidence="2" id="KW-1185">Reference proteome</keyword>
<dbReference type="AlphaFoldDB" id="A0A9Q8URA7"/>
<dbReference type="RefSeq" id="XP_047763878.1">
    <property type="nucleotide sequence ID" value="XM_047906835.1"/>
</dbReference>
<dbReference type="KEGG" id="ffu:CLAFUR5_07687"/>
<evidence type="ECO:0000313" key="1">
    <source>
        <dbReference type="EMBL" id="UJO19512.1"/>
    </source>
</evidence>
<sequence length="322" mass="34987">MTQDNIPPAYPMPTQEERQAALVVAVSRNLDPQIHLSTAAGAVDINAQPTTYPMPNGPVLITVDSFFRAAEAEGFTPTVVVQRHGGIPAKHLQTRADILIPQDTELIVGINLPGTTFYQVARAPHQHFTLRVDLGDMQDGGISVPCPSMDLLTGNVVEVRTEGFYGLESLIALQTFAIKGIGGIVNIQAGDLICYGLCPIPAVKNFAILCTIHPVTENATGYIIIQQSAVQEMLADSVLAFAVASHVPLDPNFHDYTVSYEAVSAARQQEFAQEDFEACGEQCQIVRIRRGDLLELRYKQANGFKYCCNLTTGDIFARGPME</sequence>
<reference evidence="1" key="2">
    <citation type="journal article" date="2022" name="Microb. Genom.">
        <title>A chromosome-scale genome assembly of the tomato pathogen Cladosporium fulvum reveals a compartmentalized genome architecture and the presence of a dispensable chromosome.</title>
        <authorList>
            <person name="Zaccaron A.Z."/>
            <person name="Chen L.H."/>
            <person name="Samaras A."/>
            <person name="Stergiopoulos I."/>
        </authorList>
    </citation>
    <scope>NUCLEOTIDE SEQUENCE</scope>
    <source>
        <strain evidence="1">Race5_Kim</strain>
    </source>
</reference>
<dbReference type="GeneID" id="71987565"/>
<protein>
    <submittedName>
        <fullName evidence="1">Uncharacterized protein</fullName>
    </submittedName>
</protein>
<dbReference type="EMBL" id="CP090168">
    <property type="protein sequence ID" value="UJO19512.1"/>
    <property type="molecule type" value="Genomic_DNA"/>
</dbReference>
<name>A0A9Q8URA7_PASFU</name>
<proteinExistence type="predicted"/>
<dbReference type="Proteomes" id="UP000756132">
    <property type="component" value="Chromosome 6"/>
</dbReference>
<reference evidence="1" key="1">
    <citation type="submission" date="2021-12" db="EMBL/GenBank/DDBJ databases">
        <authorList>
            <person name="Zaccaron A."/>
            <person name="Stergiopoulos I."/>
        </authorList>
    </citation>
    <scope>NUCLEOTIDE SEQUENCE</scope>
    <source>
        <strain evidence="1">Race5_Kim</strain>
    </source>
</reference>
<organism evidence="1 2">
    <name type="scientific">Passalora fulva</name>
    <name type="common">Tomato leaf mold</name>
    <name type="synonym">Cladosporium fulvum</name>
    <dbReference type="NCBI Taxonomy" id="5499"/>
    <lineage>
        <taxon>Eukaryota</taxon>
        <taxon>Fungi</taxon>
        <taxon>Dikarya</taxon>
        <taxon>Ascomycota</taxon>
        <taxon>Pezizomycotina</taxon>
        <taxon>Dothideomycetes</taxon>
        <taxon>Dothideomycetidae</taxon>
        <taxon>Mycosphaerellales</taxon>
        <taxon>Mycosphaerellaceae</taxon>
        <taxon>Fulvia</taxon>
    </lineage>
</organism>
<accession>A0A9Q8URA7</accession>
<gene>
    <name evidence="1" type="ORF">CLAFUR5_07687</name>
</gene>
<evidence type="ECO:0000313" key="2">
    <source>
        <dbReference type="Proteomes" id="UP000756132"/>
    </source>
</evidence>